<dbReference type="GO" id="GO:0006508">
    <property type="term" value="P:proteolysis"/>
    <property type="evidence" value="ECO:0007669"/>
    <property type="project" value="InterPro"/>
</dbReference>
<dbReference type="Pfam" id="PF00089">
    <property type="entry name" value="Trypsin"/>
    <property type="match status" value="1"/>
</dbReference>
<dbReference type="InterPro" id="IPR009003">
    <property type="entry name" value="Peptidase_S1_PA"/>
</dbReference>
<evidence type="ECO:0000313" key="2">
    <source>
        <dbReference type="EMBL" id="KAG9330607.1"/>
    </source>
</evidence>
<proteinExistence type="predicted"/>
<protein>
    <recommendedName>
        <fullName evidence="1">Peptidase S1 domain-containing protein</fullName>
    </recommendedName>
</protein>
<name>A0A8T2N207_9TELE</name>
<dbReference type="Gene3D" id="2.40.10.10">
    <property type="entry name" value="Trypsin-like serine proteases"/>
    <property type="match status" value="1"/>
</dbReference>
<organism evidence="2 3">
    <name type="scientific">Albula glossodonta</name>
    <name type="common">roundjaw bonefish</name>
    <dbReference type="NCBI Taxonomy" id="121402"/>
    <lineage>
        <taxon>Eukaryota</taxon>
        <taxon>Metazoa</taxon>
        <taxon>Chordata</taxon>
        <taxon>Craniata</taxon>
        <taxon>Vertebrata</taxon>
        <taxon>Euteleostomi</taxon>
        <taxon>Actinopterygii</taxon>
        <taxon>Neopterygii</taxon>
        <taxon>Teleostei</taxon>
        <taxon>Albuliformes</taxon>
        <taxon>Albulidae</taxon>
        <taxon>Albula</taxon>
    </lineage>
</organism>
<dbReference type="InterPro" id="IPR018114">
    <property type="entry name" value="TRYPSIN_HIS"/>
</dbReference>
<sequence length="347" mass="39636">MPSRGRKKAKRKLQTEHQRLPGPISWPCWERRVTWEDLEACPTDLLAELLCLAAGEALPSTSLSDRCRPLPGWAWSGPGESSSPTQSPEVDPWRELGLCFMECDWCGEEHHWSVCPALETVWCGSCDRYEDYHWCECPDPENVAVHNLLLSMTEEERKALTPFQVHSPAHAAQPRSLPSHHRYRSAQSAIHRLLTQWACLRARPALRRLLTQRAYPRALQPSIFQQQTMAAYHPVFFIQLLRLRFMTGTEILMIGATPVEIYKKIYGVDKRRCGNNEAPYQVLVTMGPYRCGGTLLPGGWVLTAAHCYEKVTLEEVWCMILVTGKKWLELLKEEVRDCPCSHLCAIT</sequence>
<dbReference type="Proteomes" id="UP000824540">
    <property type="component" value="Unassembled WGS sequence"/>
</dbReference>
<keyword evidence="3" id="KW-1185">Reference proteome</keyword>
<dbReference type="OrthoDB" id="5565075at2759"/>
<dbReference type="InterPro" id="IPR043504">
    <property type="entry name" value="Peptidase_S1_PA_chymotrypsin"/>
</dbReference>
<dbReference type="EMBL" id="JAFBMS010000524">
    <property type="protein sequence ID" value="KAG9330607.1"/>
    <property type="molecule type" value="Genomic_DNA"/>
</dbReference>
<feature type="domain" description="Peptidase S1" evidence="1">
    <location>
        <begin position="270"/>
        <end position="310"/>
    </location>
</feature>
<dbReference type="PROSITE" id="PS00134">
    <property type="entry name" value="TRYPSIN_HIS"/>
    <property type="match status" value="1"/>
</dbReference>
<reference evidence="2" key="1">
    <citation type="thesis" date="2021" institute="BYU ScholarsArchive" country="Provo, UT, USA">
        <title>Applications of and Algorithms for Genome Assembly and Genomic Analyses with an Emphasis on Marine Teleosts.</title>
        <authorList>
            <person name="Pickett B.D."/>
        </authorList>
    </citation>
    <scope>NUCLEOTIDE SEQUENCE</scope>
    <source>
        <strain evidence="2">HI-2016</strain>
    </source>
</reference>
<gene>
    <name evidence="2" type="ORF">JZ751_023707</name>
</gene>
<dbReference type="GO" id="GO:0004252">
    <property type="term" value="F:serine-type endopeptidase activity"/>
    <property type="evidence" value="ECO:0007669"/>
    <property type="project" value="InterPro"/>
</dbReference>
<dbReference type="AlphaFoldDB" id="A0A8T2N207"/>
<dbReference type="InterPro" id="IPR001254">
    <property type="entry name" value="Trypsin_dom"/>
</dbReference>
<dbReference type="SUPFAM" id="SSF50494">
    <property type="entry name" value="Trypsin-like serine proteases"/>
    <property type="match status" value="1"/>
</dbReference>
<comment type="caution">
    <text evidence="2">The sequence shown here is derived from an EMBL/GenBank/DDBJ whole genome shotgun (WGS) entry which is preliminary data.</text>
</comment>
<accession>A0A8T2N207</accession>
<evidence type="ECO:0000313" key="3">
    <source>
        <dbReference type="Proteomes" id="UP000824540"/>
    </source>
</evidence>
<evidence type="ECO:0000259" key="1">
    <source>
        <dbReference type="Pfam" id="PF00089"/>
    </source>
</evidence>